<gene>
    <name evidence="2" type="ORF">DJ013_09020</name>
</gene>
<dbReference type="Pfam" id="PF00578">
    <property type="entry name" value="AhpC-TSA"/>
    <property type="match status" value="1"/>
</dbReference>
<dbReference type="AlphaFoldDB" id="A0A2Z4GBJ2"/>
<dbReference type="KEGG" id="als:DJ013_09020"/>
<name>A0A2Z4GBJ2_9BACT</name>
<reference evidence="2 3" key="1">
    <citation type="submission" date="2018-05" db="EMBL/GenBank/DDBJ databases">
        <title>Complete genome sequence of Arcticibacterium luteifluviistationis SM1504T, a cytophagaceae bacterium isolated from Arctic surface seawater.</title>
        <authorList>
            <person name="Li Y."/>
            <person name="Qin Q.-L."/>
        </authorList>
    </citation>
    <scope>NUCLEOTIDE SEQUENCE [LARGE SCALE GENOMIC DNA]</scope>
    <source>
        <strain evidence="2 3">SM1504</strain>
    </source>
</reference>
<dbReference type="OrthoDB" id="9809746at2"/>
<feature type="domain" description="Thioredoxin" evidence="1">
    <location>
        <begin position="7"/>
        <end position="186"/>
    </location>
</feature>
<dbReference type="Proteomes" id="UP000249873">
    <property type="component" value="Chromosome"/>
</dbReference>
<evidence type="ECO:0000313" key="3">
    <source>
        <dbReference type="Proteomes" id="UP000249873"/>
    </source>
</evidence>
<dbReference type="PROSITE" id="PS51352">
    <property type="entry name" value="THIOREDOXIN_2"/>
    <property type="match status" value="1"/>
</dbReference>
<dbReference type="InterPro" id="IPR013766">
    <property type="entry name" value="Thioredoxin_domain"/>
</dbReference>
<dbReference type="GO" id="GO:0016491">
    <property type="term" value="F:oxidoreductase activity"/>
    <property type="evidence" value="ECO:0007669"/>
    <property type="project" value="InterPro"/>
</dbReference>
<protein>
    <recommendedName>
        <fullName evidence="1">Thioredoxin domain-containing protein</fullName>
    </recommendedName>
</protein>
<organism evidence="2 3">
    <name type="scientific">Arcticibacterium luteifluviistationis</name>
    <dbReference type="NCBI Taxonomy" id="1784714"/>
    <lineage>
        <taxon>Bacteria</taxon>
        <taxon>Pseudomonadati</taxon>
        <taxon>Bacteroidota</taxon>
        <taxon>Cytophagia</taxon>
        <taxon>Cytophagales</taxon>
        <taxon>Leadbetterellaceae</taxon>
        <taxon>Arcticibacterium</taxon>
    </lineage>
</organism>
<accession>A0A2Z4GBJ2</accession>
<dbReference type="InterPro" id="IPR036249">
    <property type="entry name" value="Thioredoxin-like_sf"/>
</dbReference>
<evidence type="ECO:0000313" key="2">
    <source>
        <dbReference type="EMBL" id="AWV98303.1"/>
    </source>
</evidence>
<evidence type="ECO:0000259" key="1">
    <source>
        <dbReference type="PROSITE" id="PS51352"/>
    </source>
</evidence>
<proteinExistence type="predicted"/>
<dbReference type="SUPFAM" id="SSF52833">
    <property type="entry name" value="Thioredoxin-like"/>
    <property type="match status" value="1"/>
</dbReference>
<keyword evidence="3" id="KW-1185">Reference proteome</keyword>
<dbReference type="GO" id="GO:0016209">
    <property type="term" value="F:antioxidant activity"/>
    <property type="evidence" value="ECO:0007669"/>
    <property type="project" value="InterPro"/>
</dbReference>
<sequence length="191" mass="21607">MNNNLRLKVGDKAPVFATKDIRNHKVTPFHANKWTLISFHRFAACPFCVLRTNELISRYDEFGENDIDIISIWPSSAESMLKVGEHATTPFPLVSDEQKVIFEQYGVTKSSKSSMFKLLLHPKLMVDAMKLKSKLKDEEPDTDKALLPAEFLVNPEGEIVMAHYAEHYGDHVAVEDLLTIAKTESQVLAYA</sequence>
<dbReference type="InterPro" id="IPR000866">
    <property type="entry name" value="AhpC/TSA"/>
</dbReference>
<dbReference type="Gene3D" id="3.40.30.10">
    <property type="entry name" value="Glutaredoxin"/>
    <property type="match status" value="1"/>
</dbReference>
<dbReference type="RefSeq" id="WP_111371469.1">
    <property type="nucleotide sequence ID" value="NZ_CP029480.1"/>
</dbReference>
<dbReference type="EMBL" id="CP029480">
    <property type="protein sequence ID" value="AWV98303.1"/>
    <property type="molecule type" value="Genomic_DNA"/>
</dbReference>